<dbReference type="SUPFAM" id="SSF53474">
    <property type="entry name" value="alpha/beta-Hydrolases"/>
    <property type="match status" value="1"/>
</dbReference>
<dbReference type="InterPro" id="IPR029058">
    <property type="entry name" value="AB_hydrolase_fold"/>
</dbReference>
<name>A0A3G2S5Y4_MALR7</name>
<evidence type="ECO:0000256" key="2">
    <source>
        <dbReference type="ARBA" id="ARBA00047591"/>
    </source>
</evidence>
<comment type="catalytic activity">
    <reaction evidence="2">
        <text>a diacylglycerol + H2O = a monoacylglycerol + a fatty acid + H(+)</text>
        <dbReference type="Rhea" id="RHEA:32731"/>
        <dbReference type="ChEBI" id="CHEBI:15377"/>
        <dbReference type="ChEBI" id="CHEBI:15378"/>
        <dbReference type="ChEBI" id="CHEBI:17408"/>
        <dbReference type="ChEBI" id="CHEBI:18035"/>
        <dbReference type="ChEBI" id="CHEBI:28868"/>
    </reaction>
</comment>
<dbReference type="PANTHER" id="PTHR10794">
    <property type="entry name" value="ABHYDROLASE DOMAIN-CONTAINING PROTEIN"/>
    <property type="match status" value="1"/>
</dbReference>
<dbReference type="InterPro" id="IPR050960">
    <property type="entry name" value="AB_hydrolase_4_sf"/>
</dbReference>
<keyword evidence="5" id="KW-0378">Hydrolase</keyword>
<dbReference type="GO" id="GO:0051792">
    <property type="term" value="P:medium-chain fatty acid biosynthetic process"/>
    <property type="evidence" value="ECO:0007669"/>
    <property type="project" value="TreeGrafter"/>
</dbReference>
<dbReference type="STRING" id="425264.A0A3G2S5Y4"/>
<dbReference type="AlphaFoldDB" id="A0A3G2S5Y4"/>
<evidence type="ECO:0000259" key="4">
    <source>
        <dbReference type="Pfam" id="PF00561"/>
    </source>
</evidence>
<dbReference type="Pfam" id="PF00561">
    <property type="entry name" value="Abhydrolase_1"/>
    <property type="match status" value="1"/>
</dbReference>
<proteinExistence type="inferred from homology"/>
<dbReference type="Proteomes" id="UP000269793">
    <property type="component" value="Chromosome IV"/>
</dbReference>
<dbReference type="EMBL" id="CP033151">
    <property type="protein sequence ID" value="AYO43300.1"/>
    <property type="molecule type" value="Genomic_DNA"/>
</dbReference>
<comment type="catalytic activity">
    <reaction evidence="3">
        <text>a monoacylglycerol + H2O = glycerol + a fatty acid + H(+)</text>
        <dbReference type="Rhea" id="RHEA:15245"/>
        <dbReference type="ChEBI" id="CHEBI:15377"/>
        <dbReference type="ChEBI" id="CHEBI:15378"/>
        <dbReference type="ChEBI" id="CHEBI:17408"/>
        <dbReference type="ChEBI" id="CHEBI:17754"/>
        <dbReference type="ChEBI" id="CHEBI:28868"/>
    </reaction>
</comment>
<accession>A0A3G2S5Y4</accession>
<dbReference type="GO" id="GO:0051793">
    <property type="term" value="P:medium-chain fatty acid catabolic process"/>
    <property type="evidence" value="ECO:0007669"/>
    <property type="project" value="TreeGrafter"/>
</dbReference>
<sequence>MLGGLLSTVHRTVLPPTFRFKLECDDLNKNPLVSLIREHCPSISGARTAKQTRWLPSGHLQTLYTSASNAMQVEDVDFKRKVFLAPDGGTISMDIAPISMSKPSESDTTPTVIILHGLSGGSSETYVMNAVVQLTKSREEGGEGVRCVVVNFRGCAKTMLTSAQLYSACKVTDLESALLLLSHMFPRSPMLGLGYSLGGAVLARYMGISGKDTPFIGAITVGAPYSLDKTNTTLESSYLTLAYAHVLGVSLRGLLQQHVDTLVLSPALWEPIELILRTKMDPDESKPVAKPTFTSPQYCTLRYVDHTMTRLIGGYPTPYGEFPFTSAMDYYKRSSPVVTLANVSRPLLALSADDDPIVPWSTLDDLMDCIKTNPNVVLAHTQSGGHLGWFAGPLAQRWIKHPIAEFVHALVDAYGAKPEESVSTGLGSGGPQVSPWKTRSIDKRSVQVEVLAKAHLPSVSGVRTDNEQDVAWLRTQILPHIPLVHPKDSPVRTHEIPTGRMLSLTLYCDALRPEVGFIELPEDVHASGNGYFVHAQQLVQSLPARSNT</sequence>
<feature type="domain" description="AB hydrolase-1" evidence="4">
    <location>
        <begin position="110"/>
        <end position="386"/>
    </location>
</feature>
<dbReference type="PANTHER" id="PTHR10794:SF63">
    <property type="entry name" value="ALPHA_BETA HYDROLASE 1, ISOFORM A"/>
    <property type="match status" value="1"/>
</dbReference>
<dbReference type="GO" id="GO:0008126">
    <property type="term" value="F:acetylesterase activity"/>
    <property type="evidence" value="ECO:0007669"/>
    <property type="project" value="TreeGrafter"/>
</dbReference>
<dbReference type="OrthoDB" id="5954035at2759"/>
<gene>
    <name evidence="5" type="ORF">DNF11_2350</name>
</gene>
<dbReference type="Gene3D" id="3.40.50.1820">
    <property type="entry name" value="alpha/beta hydrolase"/>
    <property type="match status" value="1"/>
</dbReference>
<evidence type="ECO:0000256" key="3">
    <source>
        <dbReference type="ARBA" id="ARBA00048461"/>
    </source>
</evidence>
<keyword evidence="6" id="KW-1185">Reference proteome</keyword>
<dbReference type="GO" id="GO:0047372">
    <property type="term" value="F:monoacylglycerol lipase activity"/>
    <property type="evidence" value="ECO:0007669"/>
    <property type="project" value="TreeGrafter"/>
</dbReference>
<organism evidence="5 6">
    <name type="scientific">Malassezia restricta (strain ATCC 96810 / NBRC 103918 / CBS 7877)</name>
    <name type="common">Seborrheic dermatitis infection agent</name>
    <dbReference type="NCBI Taxonomy" id="425264"/>
    <lineage>
        <taxon>Eukaryota</taxon>
        <taxon>Fungi</taxon>
        <taxon>Dikarya</taxon>
        <taxon>Basidiomycota</taxon>
        <taxon>Ustilaginomycotina</taxon>
        <taxon>Malasseziomycetes</taxon>
        <taxon>Malasseziales</taxon>
        <taxon>Malasseziaceae</taxon>
        <taxon>Malassezia</taxon>
    </lineage>
</organism>
<dbReference type="GO" id="GO:0120516">
    <property type="term" value="F:diacylglycerol lipase activity"/>
    <property type="evidence" value="ECO:0007669"/>
    <property type="project" value="RHEA"/>
</dbReference>
<dbReference type="VEuPathDB" id="FungiDB:DNF11_2350"/>
<evidence type="ECO:0000313" key="6">
    <source>
        <dbReference type="Proteomes" id="UP000269793"/>
    </source>
</evidence>
<evidence type="ECO:0000256" key="1">
    <source>
        <dbReference type="ARBA" id="ARBA00010884"/>
    </source>
</evidence>
<dbReference type="InterPro" id="IPR000073">
    <property type="entry name" value="AB_hydrolase_1"/>
</dbReference>
<comment type="similarity">
    <text evidence="1">Belongs to the AB hydrolase superfamily. AB hydrolase 4 family.</text>
</comment>
<evidence type="ECO:0000313" key="5">
    <source>
        <dbReference type="EMBL" id="AYO43300.1"/>
    </source>
</evidence>
<reference evidence="5 6" key="1">
    <citation type="submission" date="2018-10" db="EMBL/GenBank/DDBJ databases">
        <title>Complete genome sequence of Malassezia restricta CBS 7877.</title>
        <authorList>
            <person name="Morand S.C."/>
            <person name="Bertignac M."/>
            <person name="Iltis A."/>
            <person name="Kolder I."/>
            <person name="Pirovano W."/>
            <person name="Jourdain R."/>
            <person name="Clavaud C."/>
        </authorList>
    </citation>
    <scope>NUCLEOTIDE SEQUENCE [LARGE SCALE GENOMIC DNA]</scope>
    <source>
        <strain evidence="5 6">CBS 7877</strain>
    </source>
</reference>
<protein>
    <recommendedName>
        <fullName evidence="4">AB hydrolase-1 domain-containing protein</fullName>
    </recommendedName>
</protein>